<reference evidence="1 2" key="1">
    <citation type="submission" date="2013-02" db="EMBL/GenBank/DDBJ databases">
        <title>The Genome Sequence of Acinetobacter guillouiae NIPH 991.</title>
        <authorList>
            <consortium name="The Broad Institute Genome Sequencing Platform"/>
            <consortium name="The Broad Institute Genome Sequencing Center for Infectious Disease"/>
            <person name="Cerqueira G."/>
            <person name="Feldgarden M."/>
            <person name="Courvalin P."/>
            <person name="Perichon B."/>
            <person name="Grillot-Courvalin C."/>
            <person name="Clermont D."/>
            <person name="Rocha E."/>
            <person name="Yoon E.-J."/>
            <person name="Nemec A."/>
            <person name="Walker B."/>
            <person name="Young S.K."/>
            <person name="Zeng Q."/>
            <person name="Gargeya S."/>
            <person name="Fitzgerald M."/>
            <person name="Haas B."/>
            <person name="Abouelleil A."/>
            <person name="Alvarado L."/>
            <person name="Arachchi H.M."/>
            <person name="Berlin A.M."/>
            <person name="Chapman S.B."/>
            <person name="Dewar J."/>
            <person name="Goldberg J."/>
            <person name="Griggs A."/>
            <person name="Gujja S."/>
            <person name="Hansen M."/>
            <person name="Howarth C."/>
            <person name="Imamovic A."/>
            <person name="Larimer J."/>
            <person name="McCowan C."/>
            <person name="Murphy C."/>
            <person name="Neiman D."/>
            <person name="Pearson M."/>
            <person name="Priest M."/>
            <person name="Roberts A."/>
            <person name="Saif S."/>
            <person name="Shea T."/>
            <person name="Sisk P."/>
            <person name="Sykes S."/>
            <person name="Wortman J."/>
            <person name="Nusbaum C."/>
            <person name="Birren B."/>
        </authorList>
    </citation>
    <scope>NUCLEOTIDE SEQUENCE [LARGE SCALE GENOMIC DNA]</scope>
    <source>
        <strain evidence="1 2">NIPH 991</strain>
    </source>
</reference>
<organism evidence="1 2">
    <name type="scientific">Acinetobacter guillouiae NIPH 991</name>
    <dbReference type="NCBI Taxonomy" id="1217656"/>
    <lineage>
        <taxon>Bacteria</taxon>
        <taxon>Pseudomonadati</taxon>
        <taxon>Pseudomonadota</taxon>
        <taxon>Gammaproteobacteria</taxon>
        <taxon>Moraxellales</taxon>
        <taxon>Moraxellaceae</taxon>
        <taxon>Acinetobacter</taxon>
    </lineage>
</organism>
<dbReference type="AlphaFoldDB" id="N8X2U5"/>
<dbReference type="RefSeq" id="WP_004817373.1">
    <property type="nucleotide sequence ID" value="NZ_KB849455.1"/>
</dbReference>
<dbReference type="EMBL" id="APPJ01000004">
    <property type="protein sequence ID" value="ENV18702.1"/>
    <property type="molecule type" value="Genomic_DNA"/>
</dbReference>
<dbReference type="Proteomes" id="UP000013148">
    <property type="component" value="Unassembled WGS sequence"/>
</dbReference>
<dbReference type="Pfam" id="PF03692">
    <property type="entry name" value="CxxCxxCC"/>
    <property type="match status" value="1"/>
</dbReference>
<dbReference type="HOGENOM" id="CLU_169583_0_0_6"/>
<keyword evidence="2" id="KW-1185">Reference proteome</keyword>
<sequence>MVKQQEIKFPCTACGKCCRKVNLSPQTQFLDRGDSVCRYLNEQTNLCNIYEDRPIVCRIEDYYKTYLSDKIEWIDFIEINQSICNKL</sequence>
<accession>N8X2U5</accession>
<gene>
    <name evidence="1" type="ORF">F964_00502</name>
</gene>
<evidence type="ECO:0000313" key="2">
    <source>
        <dbReference type="Proteomes" id="UP000013148"/>
    </source>
</evidence>
<protein>
    <submittedName>
        <fullName evidence="1">Uncharacterized protein</fullName>
    </submittedName>
</protein>
<name>N8X2U5_ACIGI</name>
<evidence type="ECO:0000313" key="1">
    <source>
        <dbReference type="EMBL" id="ENV18702.1"/>
    </source>
</evidence>
<comment type="caution">
    <text evidence="1">The sequence shown here is derived from an EMBL/GenBank/DDBJ whole genome shotgun (WGS) entry which is preliminary data.</text>
</comment>
<proteinExistence type="predicted"/>
<dbReference type="InterPro" id="IPR005358">
    <property type="entry name" value="Puta_zinc/iron-chelating_dom"/>
</dbReference>
<dbReference type="eggNOG" id="COG0727">
    <property type="taxonomic scope" value="Bacteria"/>
</dbReference>